<dbReference type="GO" id="GO:0046872">
    <property type="term" value="F:metal ion binding"/>
    <property type="evidence" value="ECO:0007669"/>
    <property type="project" value="UniProtKB-KW"/>
</dbReference>
<dbReference type="PROSITE" id="PS00149">
    <property type="entry name" value="SULFATASE_2"/>
    <property type="match status" value="1"/>
</dbReference>
<proteinExistence type="inferred from homology"/>
<dbReference type="PANTHER" id="PTHR45953:SF1">
    <property type="entry name" value="IDURONATE 2-SULFATASE"/>
    <property type="match status" value="1"/>
</dbReference>
<dbReference type="Proteomes" id="UP000317977">
    <property type="component" value="Unassembled WGS sequence"/>
</dbReference>
<name>A0A5C6F973_9BACT</name>
<dbReference type="InterPro" id="IPR017850">
    <property type="entry name" value="Alkaline_phosphatase_core_sf"/>
</dbReference>
<dbReference type="EMBL" id="SJPX01000001">
    <property type="protein sequence ID" value="TWU58293.1"/>
    <property type="molecule type" value="Genomic_DNA"/>
</dbReference>
<keyword evidence="4 8" id="KW-0732">Signal</keyword>
<keyword evidence="5 10" id="KW-0378">Hydrolase</keyword>
<evidence type="ECO:0000256" key="2">
    <source>
        <dbReference type="ARBA" id="ARBA00008779"/>
    </source>
</evidence>
<keyword evidence="11" id="KW-1185">Reference proteome</keyword>
<dbReference type="RefSeq" id="WP_222436040.1">
    <property type="nucleotide sequence ID" value="NZ_SJPX01000001.1"/>
</dbReference>
<keyword evidence="3" id="KW-0479">Metal-binding</keyword>
<feature type="chain" id="PRO_5022994973" evidence="8">
    <location>
        <begin position="35"/>
        <end position="514"/>
    </location>
</feature>
<feature type="compositionally biased region" description="Low complexity" evidence="7">
    <location>
        <begin position="503"/>
        <end position="514"/>
    </location>
</feature>
<dbReference type="GO" id="GO:0004423">
    <property type="term" value="F:iduronate-2-sulfatase activity"/>
    <property type="evidence" value="ECO:0007669"/>
    <property type="project" value="InterPro"/>
</dbReference>
<comment type="similarity">
    <text evidence="2">Belongs to the sulfatase family.</text>
</comment>
<protein>
    <submittedName>
        <fullName evidence="10">Arylsulfatase</fullName>
        <ecNumber evidence="10">3.1.6.1</ecNumber>
    </submittedName>
</protein>
<accession>A0A5C6F973</accession>
<evidence type="ECO:0000259" key="9">
    <source>
        <dbReference type="Pfam" id="PF00884"/>
    </source>
</evidence>
<evidence type="ECO:0000256" key="5">
    <source>
        <dbReference type="ARBA" id="ARBA00022801"/>
    </source>
</evidence>
<evidence type="ECO:0000256" key="6">
    <source>
        <dbReference type="ARBA" id="ARBA00022837"/>
    </source>
</evidence>
<dbReference type="GO" id="GO:0005737">
    <property type="term" value="C:cytoplasm"/>
    <property type="evidence" value="ECO:0007669"/>
    <property type="project" value="TreeGrafter"/>
</dbReference>
<dbReference type="PANTHER" id="PTHR45953">
    <property type="entry name" value="IDURONATE 2-SULFATASE"/>
    <property type="match status" value="1"/>
</dbReference>
<dbReference type="InterPro" id="IPR035874">
    <property type="entry name" value="IDS"/>
</dbReference>
<evidence type="ECO:0000256" key="3">
    <source>
        <dbReference type="ARBA" id="ARBA00022723"/>
    </source>
</evidence>
<evidence type="ECO:0000256" key="4">
    <source>
        <dbReference type="ARBA" id="ARBA00022729"/>
    </source>
</evidence>
<evidence type="ECO:0000313" key="10">
    <source>
        <dbReference type="EMBL" id="TWU58293.1"/>
    </source>
</evidence>
<comment type="cofactor">
    <cofactor evidence="1">
        <name>Ca(2+)</name>
        <dbReference type="ChEBI" id="CHEBI:29108"/>
    </cofactor>
</comment>
<dbReference type="PROSITE" id="PS00523">
    <property type="entry name" value="SULFATASE_1"/>
    <property type="match status" value="1"/>
</dbReference>
<sequence length="514" mass="56735" precursor="true">MTSRLHRLVGLILWLLVVAATSLTVLALTAPAHAADPPNVLFLICDDLNCDIGCYGHDLVKTPNIDRLAASGVKFDRAYCQYPLCGPSRASFMTGLYPAQNLVTGNAIYIRERVPNVKTMAQMFRDAGYTSTRIGKIFHYNVPMHIGTSGHDDPESWDYTINPRGRDRNQHDKIFTLKPGQFGGTLSWLADEGDDAEQTDGIAATESVQMLRKYAADKTPFFLAVGMYRPHTPYVAPKKYFDMYPVDKIEIPQVPEDYFDTLPEPARNTLTRKKDQLNLDPVLARQAIQAYYASITFADAQIGRVLDALDETGLDRNTIVVFTSDHGYHMGQHGYYQKLTLFEDATHVPLVMAGPGIAKGQSSKSMAEMVDFYPTLAELTGLKPPAAISGISLADTLADPTKVSRASALTHLQNGYSLRTADFRYTEWGQDGAEGNELYDHRNDSAEMHNLAQDPNQIETVSALSKQLRERIETATVPPVGIKQVTPGNRMPVKVSAKKSVKKPANVPAKVDAK</sequence>
<dbReference type="AlphaFoldDB" id="A0A5C6F973"/>
<feature type="domain" description="Sulfatase N-terminal" evidence="9">
    <location>
        <begin position="38"/>
        <end position="381"/>
    </location>
</feature>
<comment type="caution">
    <text evidence="10">The sequence shown here is derived from an EMBL/GenBank/DDBJ whole genome shotgun (WGS) entry which is preliminary data.</text>
</comment>
<dbReference type="Gene3D" id="3.40.720.10">
    <property type="entry name" value="Alkaline Phosphatase, subunit A"/>
    <property type="match status" value="1"/>
</dbReference>
<reference evidence="10 11" key="1">
    <citation type="submission" date="2019-02" db="EMBL/GenBank/DDBJ databases">
        <title>Deep-cultivation of Planctomycetes and their phenomic and genomic characterization uncovers novel biology.</title>
        <authorList>
            <person name="Wiegand S."/>
            <person name="Jogler M."/>
            <person name="Boedeker C."/>
            <person name="Pinto D."/>
            <person name="Vollmers J."/>
            <person name="Rivas-Marin E."/>
            <person name="Kohn T."/>
            <person name="Peeters S.H."/>
            <person name="Heuer A."/>
            <person name="Rast P."/>
            <person name="Oberbeckmann S."/>
            <person name="Bunk B."/>
            <person name="Jeske O."/>
            <person name="Meyerdierks A."/>
            <person name="Storesund J.E."/>
            <person name="Kallscheuer N."/>
            <person name="Luecker S."/>
            <person name="Lage O.M."/>
            <person name="Pohl T."/>
            <person name="Merkel B.J."/>
            <person name="Hornburger P."/>
            <person name="Mueller R.-W."/>
            <person name="Bruemmer F."/>
            <person name="Labrenz M."/>
            <person name="Spormann A.M."/>
            <person name="Op Den Camp H."/>
            <person name="Overmann J."/>
            <person name="Amann R."/>
            <person name="Jetten M.S.M."/>
            <person name="Mascher T."/>
            <person name="Medema M.H."/>
            <person name="Devos D.P."/>
            <person name="Kaster A.-K."/>
            <person name="Ovreas L."/>
            <person name="Rohde M."/>
            <person name="Galperin M.Y."/>
            <person name="Jogler C."/>
        </authorList>
    </citation>
    <scope>NUCLEOTIDE SEQUENCE [LARGE SCALE GENOMIC DNA]</scope>
    <source>
        <strain evidence="10 11">Poly59</strain>
    </source>
</reference>
<dbReference type="CDD" id="cd16030">
    <property type="entry name" value="iduronate-2-sulfatase"/>
    <property type="match status" value="1"/>
</dbReference>
<keyword evidence="6" id="KW-0106">Calcium</keyword>
<feature type="region of interest" description="Disordered" evidence="7">
    <location>
        <begin position="493"/>
        <end position="514"/>
    </location>
</feature>
<evidence type="ECO:0000256" key="1">
    <source>
        <dbReference type="ARBA" id="ARBA00001913"/>
    </source>
</evidence>
<feature type="signal peptide" evidence="8">
    <location>
        <begin position="1"/>
        <end position="34"/>
    </location>
</feature>
<dbReference type="SUPFAM" id="SSF53649">
    <property type="entry name" value="Alkaline phosphatase-like"/>
    <property type="match status" value="1"/>
</dbReference>
<dbReference type="GO" id="GO:0004065">
    <property type="term" value="F:arylsulfatase activity"/>
    <property type="evidence" value="ECO:0007669"/>
    <property type="project" value="UniProtKB-EC"/>
</dbReference>
<gene>
    <name evidence="10" type="ORF">Poly59_12040</name>
</gene>
<organism evidence="10 11">
    <name type="scientific">Rubripirellula reticaptiva</name>
    <dbReference type="NCBI Taxonomy" id="2528013"/>
    <lineage>
        <taxon>Bacteria</taxon>
        <taxon>Pseudomonadati</taxon>
        <taxon>Planctomycetota</taxon>
        <taxon>Planctomycetia</taxon>
        <taxon>Pirellulales</taxon>
        <taxon>Pirellulaceae</taxon>
        <taxon>Rubripirellula</taxon>
    </lineage>
</organism>
<evidence type="ECO:0000256" key="8">
    <source>
        <dbReference type="SAM" id="SignalP"/>
    </source>
</evidence>
<evidence type="ECO:0000313" key="11">
    <source>
        <dbReference type="Proteomes" id="UP000317977"/>
    </source>
</evidence>
<dbReference type="EC" id="3.1.6.1" evidence="10"/>
<dbReference type="InterPro" id="IPR024607">
    <property type="entry name" value="Sulfatase_CS"/>
</dbReference>
<evidence type="ECO:0000256" key="7">
    <source>
        <dbReference type="SAM" id="MobiDB-lite"/>
    </source>
</evidence>
<dbReference type="Pfam" id="PF00884">
    <property type="entry name" value="Sulfatase"/>
    <property type="match status" value="1"/>
</dbReference>
<dbReference type="InterPro" id="IPR000917">
    <property type="entry name" value="Sulfatase_N"/>
</dbReference>